<evidence type="ECO:0000313" key="2">
    <source>
        <dbReference type="EMBL" id="CAK3884022.1"/>
    </source>
</evidence>
<feature type="transmembrane region" description="Helical" evidence="1">
    <location>
        <begin position="61"/>
        <end position="79"/>
    </location>
</feature>
<gene>
    <name evidence="2" type="ORF">LECACI_7A002193</name>
</gene>
<dbReference type="PANTHER" id="PTHR32251">
    <property type="entry name" value="3-OXO-5-ALPHA-STEROID 4-DEHYDROGENASE"/>
    <property type="match status" value="1"/>
</dbReference>
<dbReference type="GO" id="GO:0016020">
    <property type="term" value="C:membrane"/>
    <property type="evidence" value="ECO:0007669"/>
    <property type="project" value="TreeGrafter"/>
</dbReference>
<accession>A0AAI8YUF3</accession>
<name>A0AAI8YUF3_9PEZI</name>
<keyword evidence="3" id="KW-1185">Reference proteome</keyword>
<dbReference type="InterPro" id="IPR010721">
    <property type="entry name" value="UstE-like"/>
</dbReference>
<keyword evidence="1" id="KW-0472">Membrane</keyword>
<protein>
    <submittedName>
        <fullName evidence="2">Related to DUF1295 domain</fullName>
    </submittedName>
</protein>
<dbReference type="AlphaFoldDB" id="A0AAI8YUF3"/>
<comment type="caution">
    <text evidence="2">The sequence shown here is derived from an EMBL/GenBank/DDBJ whole genome shotgun (WGS) entry which is preliminary data.</text>
</comment>
<dbReference type="PANTHER" id="PTHR32251:SF23">
    <property type="entry name" value="3-OXO-5-ALPHA-STEROID 4-DEHYDROGENASE (DUF1295)"/>
    <property type="match status" value="1"/>
</dbReference>
<feature type="transmembrane region" description="Helical" evidence="1">
    <location>
        <begin position="157"/>
        <end position="181"/>
    </location>
</feature>
<dbReference type="Gene3D" id="1.20.120.1630">
    <property type="match status" value="1"/>
</dbReference>
<dbReference type="Proteomes" id="UP001296104">
    <property type="component" value="Unassembled WGS sequence"/>
</dbReference>
<proteinExistence type="predicted"/>
<keyword evidence="1" id="KW-0812">Transmembrane</keyword>
<dbReference type="Pfam" id="PF06966">
    <property type="entry name" value="DUF1295"/>
    <property type="match status" value="1"/>
</dbReference>
<sequence length="362" mass="41222">MPLMAATDMAVPAVKTLLECADYDRTFAQYLPQLYELPNQILTSITDPEALKQLYISTNPAISGLAFAIATIPIFLIVSEINKNYSQVDRVWSIMPTVFNVHYALWARMNGLPTAKIDNVLAFSVVWSIRLTFNYWRKGGYQIGSEDYRWELIKKQIGSAGYMLLNVLFVASIQPVLLWAVTLPAYVLLLTSRIQPEMATVDLIFSRSLIALVVFEYFADGQMWNYQQAKKEYQKTAKVPDGWTRAQMDRGFVTTGLWKYSRHPNFAAEQAIWVLLYLWSCVDTNQYWNWTFVGVLGYVGVFSGSTPLTEWISGSKYPEYRMYQARVGMFLPSLLGSYWDEEEMVRVAPQAPAATKKAGKSS</sequence>
<dbReference type="EMBL" id="CAVMBE010000009">
    <property type="protein sequence ID" value="CAK3884022.1"/>
    <property type="molecule type" value="Genomic_DNA"/>
</dbReference>
<keyword evidence="1" id="KW-1133">Transmembrane helix</keyword>
<reference evidence="2" key="1">
    <citation type="submission" date="2023-11" db="EMBL/GenBank/DDBJ databases">
        <authorList>
            <person name="Alioto T."/>
            <person name="Alioto T."/>
            <person name="Gomez Garrido J."/>
        </authorList>
    </citation>
    <scope>NUCLEOTIDE SEQUENCE</scope>
</reference>
<evidence type="ECO:0000313" key="3">
    <source>
        <dbReference type="Proteomes" id="UP001296104"/>
    </source>
</evidence>
<organism evidence="2 3">
    <name type="scientific">Lecanosticta acicola</name>
    <dbReference type="NCBI Taxonomy" id="111012"/>
    <lineage>
        <taxon>Eukaryota</taxon>
        <taxon>Fungi</taxon>
        <taxon>Dikarya</taxon>
        <taxon>Ascomycota</taxon>
        <taxon>Pezizomycotina</taxon>
        <taxon>Dothideomycetes</taxon>
        <taxon>Dothideomycetidae</taxon>
        <taxon>Mycosphaerellales</taxon>
        <taxon>Mycosphaerellaceae</taxon>
        <taxon>Lecanosticta</taxon>
    </lineage>
</organism>
<evidence type="ECO:0000256" key="1">
    <source>
        <dbReference type="SAM" id="Phobius"/>
    </source>
</evidence>